<gene>
    <name evidence="2" type="ORF">K239x_34940</name>
</gene>
<name>A0A517NWM9_9BACT</name>
<dbReference type="OrthoDB" id="275750at2"/>
<feature type="transmembrane region" description="Helical" evidence="1">
    <location>
        <begin position="55"/>
        <end position="79"/>
    </location>
</feature>
<feature type="transmembrane region" description="Helical" evidence="1">
    <location>
        <begin position="91"/>
        <end position="115"/>
    </location>
</feature>
<reference evidence="2 3" key="1">
    <citation type="submission" date="2019-02" db="EMBL/GenBank/DDBJ databases">
        <title>Deep-cultivation of Planctomycetes and their phenomic and genomic characterization uncovers novel biology.</title>
        <authorList>
            <person name="Wiegand S."/>
            <person name="Jogler M."/>
            <person name="Boedeker C."/>
            <person name="Pinto D."/>
            <person name="Vollmers J."/>
            <person name="Rivas-Marin E."/>
            <person name="Kohn T."/>
            <person name="Peeters S.H."/>
            <person name="Heuer A."/>
            <person name="Rast P."/>
            <person name="Oberbeckmann S."/>
            <person name="Bunk B."/>
            <person name="Jeske O."/>
            <person name="Meyerdierks A."/>
            <person name="Storesund J.E."/>
            <person name="Kallscheuer N."/>
            <person name="Luecker S."/>
            <person name="Lage O.M."/>
            <person name="Pohl T."/>
            <person name="Merkel B.J."/>
            <person name="Hornburger P."/>
            <person name="Mueller R.-W."/>
            <person name="Bruemmer F."/>
            <person name="Labrenz M."/>
            <person name="Spormann A.M."/>
            <person name="Op den Camp H."/>
            <person name="Overmann J."/>
            <person name="Amann R."/>
            <person name="Jetten M.S.M."/>
            <person name="Mascher T."/>
            <person name="Medema M.H."/>
            <person name="Devos D.P."/>
            <person name="Kaster A.-K."/>
            <person name="Ovreas L."/>
            <person name="Rohde M."/>
            <person name="Galperin M.Y."/>
            <person name="Jogler C."/>
        </authorList>
    </citation>
    <scope>NUCLEOTIDE SEQUENCE [LARGE SCALE GENOMIC DNA]</scope>
    <source>
        <strain evidence="2 3">K23_9</strain>
    </source>
</reference>
<accession>A0A517NWM9</accession>
<keyword evidence="3" id="KW-1185">Reference proteome</keyword>
<evidence type="ECO:0000256" key="1">
    <source>
        <dbReference type="SAM" id="Phobius"/>
    </source>
</evidence>
<protein>
    <submittedName>
        <fullName evidence="2">Uncharacterized protein</fullName>
    </submittedName>
</protein>
<dbReference type="Proteomes" id="UP000319817">
    <property type="component" value="Chromosome"/>
</dbReference>
<evidence type="ECO:0000313" key="2">
    <source>
        <dbReference type="EMBL" id="QDT11496.1"/>
    </source>
</evidence>
<evidence type="ECO:0000313" key="3">
    <source>
        <dbReference type="Proteomes" id="UP000319817"/>
    </source>
</evidence>
<dbReference type="EMBL" id="CP036526">
    <property type="protein sequence ID" value="QDT11496.1"/>
    <property type="molecule type" value="Genomic_DNA"/>
</dbReference>
<sequence>MARVGIIFGLLLCGLTLVALLCTTHKMPSLFVPMMFGIPILFCGIVGLNPHRRKYAMFNAVAVGTVGFMVGAGLVVRAGMSVVDDADIRRYVIRLGLSLAGLCLVFVASYVVSFLQSRARVQE</sequence>
<dbReference type="RefSeq" id="WP_145419319.1">
    <property type="nucleotide sequence ID" value="NZ_CP036526.1"/>
</dbReference>
<keyword evidence="1" id="KW-0812">Transmembrane</keyword>
<keyword evidence="1" id="KW-0472">Membrane</keyword>
<keyword evidence="1" id="KW-1133">Transmembrane helix</keyword>
<dbReference type="AlphaFoldDB" id="A0A517NWM9"/>
<feature type="transmembrane region" description="Helical" evidence="1">
    <location>
        <begin position="30"/>
        <end position="48"/>
    </location>
</feature>
<proteinExistence type="predicted"/>
<organism evidence="2 3">
    <name type="scientific">Stieleria marina</name>
    <dbReference type="NCBI Taxonomy" id="1930275"/>
    <lineage>
        <taxon>Bacteria</taxon>
        <taxon>Pseudomonadati</taxon>
        <taxon>Planctomycetota</taxon>
        <taxon>Planctomycetia</taxon>
        <taxon>Pirellulales</taxon>
        <taxon>Pirellulaceae</taxon>
        <taxon>Stieleria</taxon>
    </lineage>
</organism>